<keyword evidence="2" id="KW-1185">Reference proteome</keyword>
<protein>
    <recommendedName>
        <fullName evidence="3">Heterokaryon incompatibility domain-containing protein</fullName>
    </recommendedName>
</protein>
<dbReference type="AlphaFoldDB" id="A0A2H3C867"/>
<evidence type="ECO:0008006" key="3">
    <source>
        <dbReference type="Google" id="ProtNLM"/>
    </source>
</evidence>
<dbReference type="Proteomes" id="UP000217790">
    <property type="component" value="Unassembled WGS sequence"/>
</dbReference>
<name>A0A2H3C867_ARMGA</name>
<reference evidence="2" key="1">
    <citation type="journal article" date="2017" name="Nat. Ecol. Evol.">
        <title>Genome expansion and lineage-specific genetic innovations in the forest pathogenic fungi Armillaria.</title>
        <authorList>
            <person name="Sipos G."/>
            <person name="Prasanna A.N."/>
            <person name="Walter M.C."/>
            <person name="O'Connor E."/>
            <person name="Balint B."/>
            <person name="Krizsan K."/>
            <person name="Kiss B."/>
            <person name="Hess J."/>
            <person name="Varga T."/>
            <person name="Slot J."/>
            <person name="Riley R."/>
            <person name="Boka B."/>
            <person name="Rigling D."/>
            <person name="Barry K."/>
            <person name="Lee J."/>
            <person name="Mihaltcheva S."/>
            <person name="LaButti K."/>
            <person name="Lipzen A."/>
            <person name="Waldron R."/>
            <person name="Moloney N.M."/>
            <person name="Sperisen C."/>
            <person name="Kredics L."/>
            <person name="Vagvoelgyi C."/>
            <person name="Patrignani A."/>
            <person name="Fitzpatrick D."/>
            <person name="Nagy I."/>
            <person name="Doyle S."/>
            <person name="Anderson J.B."/>
            <person name="Grigoriev I.V."/>
            <person name="Gueldener U."/>
            <person name="Muensterkoetter M."/>
            <person name="Nagy L.G."/>
        </authorList>
    </citation>
    <scope>NUCLEOTIDE SEQUENCE [LARGE SCALE GENOMIC DNA]</scope>
    <source>
        <strain evidence="2">Ar21-2</strain>
    </source>
</reference>
<evidence type="ECO:0000313" key="1">
    <source>
        <dbReference type="EMBL" id="PBK79259.1"/>
    </source>
</evidence>
<dbReference type="InParanoid" id="A0A2H3C867"/>
<sequence length="573" mass="65544">MANYGFHTTPPYYRIRKNWIEVTEKYRKDGSGLFTYANFLGVTISAFTEIGQADEDIIVPLQRIYTGTMPVISSSLADTPCAVLGRRGLLKRLNATLGTSHTLDNPTFFSLLQDCIAKNYDFGTAYGFLRPAWYSKDWSSIPDIIRECEEKDREMRQSALRGSEIVDPHIYPRPYPHPISHAWVQNKDRVDVWTPINGREWPVPIPKDTNLDLVRIEMLNKGLEYVWLDVLCLRQEGGPREDLRVEEWKLDVPTIGALYNVKKVHCYLNGLGRPLSVENDYFSSDRCWFNRAWTLQETGSEGYEVCGITLNGPLDAKPDKDGKYDTEVLTTFHRKLLTLKRISSQPFEVLEEMQRRVSTKPVDRIAAIAILLWSSTIPAYNESHTLEDAWTALLNVISPRTRAALFFWFPEPGIAGATWRPSWKQVMKTSLPKDYPSNEVHFMAVRRDNETKTDQCDEAFCIEKCFVRGLAVGGALGTDRHGELLVRDAFGIQHAFHVVATHQYPIPENTYTLIRYELSYSRSLELGVQWVVGERFADQRFKKLSVLTMAAGVVESMLKDLQSQEEKRVNVLV</sequence>
<proteinExistence type="predicted"/>
<gene>
    <name evidence="1" type="ORF">ARMGADRAFT_1003755</name>
</gene>
<dbReference type="EMBL" id="KZ293794">
    <property type="protein sequence ID" value="PBK79259.1"/>
    <property type="molecule type" value="Genomic_DNA"/>
</dbReference>
<organism evidence="1 2">
    <name type="scientific">Armillaria gallica</name>
    <name type="common">Bulbous honey fungus</name>
    <name type="synonym">Armillaria bulbosa</name>
    <dbReference type="NCBI Taxonomy" id="47427"/>
    <lineage>
        <taxon>Eukaryota</taxon>
        <taxon>Fungi</taxon>
        <taxon>Dikarya</taxon>
        <taxon>Basidiomycota</taxon>
        <taxon>Agaricomycotina</taxon>
        <taxon>Agaricomycetes</taxon>
        <taxon>Agaricomycetidae</taxon>
        <taxon>Agaricales</taxon>
        <taxon>Marasmiineae</taxon>
        <taxon>Physalacriaceae</taxon>
        <taxon>Armillaria</taxon>
    </lineage>
</organism>
<accession>A0A2H3C867</accession>
<dbReference type="OrthoDB" id="2962704at2759"/>
<evidence type="ECO:0000313" key="2">
    <source>
        <dbReference type="Proteomes" id="UP000217790"/>
    </source>
</evidence>
<dbReference type="OMA" id="ETCCIEN"/>